<dbReference type="InterPro" id="IPR043146">
    <property type="entry name" value="Penicillin_amidase_N_B-knob"/>
</dbReference>
<gene>
    <name evidence="4" type="ORF">ECRASSUSDP1_LOCUS25769</name>
</gene>
<dbReference type="Gene3D" id="2.30.120.10">
    <property type="match status" value="1"/>
</dbReference>
<dbReference type="PIRSF" id="PIRSF001227">
    <property type="entry name" value="Pen_acylase"/>
    <property type="match status" value="1"/>
</dbReference>
<organism evidence="4 5">
    <name type="scientific">Euplotes crassus</name>
    <dbReference type="NCBI Taxonomy" id="5936"/>
    <lineage>
        <taxon>Eukaryota</taxon>
        <taxon>Sar</taxon>
        <taxon>Alveolata</taxon>
        <taxon>Ciliophora</taxon>
        <taxon>Intramacronucleata</taxon>
        <taxon>Spirotrichea</taxon>
        <taxon>Hypotrichia</taxon>
        <taxon>Euplotida</taxon>
        <taxon>Euplotidae</taxon>
        <taxon>Moneuplotes</taxon>
    </lineage>
</organism>
<evidence type="ECO:0000313" key="5">
    <source>
        <dbReference type="Proteomes" id="UP001295684"/>
    </source>
</evidence>
<evidence type="ECO:0008006" key="6">
    <source>
        <dbReference type="Google" id="ProtNLM"/>
    </source>
</evidence>
<dbReference type="Gene3D" id="1.10.439.10">
    <property type="entry name" value="Penicillin Amidohydrolase, domain 1"/>
    <property type="match status" value="1"/>
</dbReference>
<comment type="caution">
    <text evidence="4">The sequence shown here is derived from an EMBL/GenBank/DDBJ whole genome shotgun (WGS) entry which is preliminary data.</text>
</comment>
<comment type="similarity">
    <text evidence="1">Belongs to the peptidase S45 family.</text>
</comment>
<sequence>MLKTLLYAQLFLVCLGIGYLVIFITQNLPGLHGVIHVNRSSGNGTAYRLLDGIPHVHADSLDMSFYTLGFAMSSDRIFQMDKLRRLAQGRLSEILGEPAVNVDKAMRNYGFEHFAKMIYMNMDNKTKGYLQDFSDGINDYPHYFSEGIEYWVLGTKFDKWKPEDSISIYTFMSFFLSESNEVTRDYYFSKLQDEDLIEELLPMHPDKESEISTPVFTDEELKEFKLYKKNAIKEKARSEKRKLFEFIEDNLQGELDLVEEIRKIYSTGTGASNCWAISGEHTKNGKPLLVNDPHLDPSIPSHFYLAELNVNDEYAIGALLPGVPIFVSARTKNIAFGVTTLNADNVDYFEEKIKGDKYLFKGKWEPLEVREEVINIKGKDPITILVRSTHHGPVLDHAGSVVGSVDSAFLHAKTKDPVSISWSGYQYENHFIDEFIDILKFKDMNQVLKSLKNKNGGSFGLCGADSSGNIAFVPHVRYPKRMDKFAGEKGIKPGWTGKYEWQGFEDFSKYPVMINPKKGYVFAANGRITSLNTESGIGSTNPSTARAARINEMLHDLIHVQRKKVDINDMKTMLNDTVDIFAKLKTPLLLKIVEQDGNLEKYIEDKSRLPQIKEWIDQLKSWNYRFDQDLTQPTLFSLWEAYLFDNMFKRQITNPKLRNFVSKKYGHDDFIVKFLEEVSQNPSHFSKYCQSGTKDVKNACVKVVVGGLNFIYEYLVPAGTRFEDQDALFGKWHTVQYNYAPFTNSFLRYFFDRSDSDSGSKHTINVGSIYYEDFAEKGLQSSHTPIYRMVVDFGKDEDNQFCIETGASENILGKYFYYNLHDAHMSMELVPMNFNSLNTSHNKRYSTIRFIYKDWYDQEEERLRLLEENKMNQTSTDTKTDDL</sequence>
<accession>A0AAD2D7X2</accession>
<dbReference type="SUPFAM" id="SSF56235">
    <property type="entry name" value="N-terminal nucleophile aminohydrolases (Ntn hydrolases)"/>
    <property type="match status" value="1"/>
</dbReference>
<dbReference type="PANTHER" id="PTHR34218">
    <property type="entry name" value="PEPTIDASE S45 PENICILLIN AMIDASE"/>
    <property type="match status" value="1"/>
</dbReference>
<keyword evidence="2" id="KW-0378">Hydrolase</keyword>
<proteinExistence type="inferred from homology"/>
<dbReference type="Gene3D" id="3.60.20.10">
    <property type="entry name" value="Glutamine Phosphoribosylpyrophosphate, subunit 1, domain 1"/>
    <property type="match status" value="1"/>
</dbReference>
<dbReference type="InterPro" id="IPR029055">
    <property type="entry name" value="Ntn_hydrolases_N"/>
</dbReference>
<dbReference type="GO" id="GO:0016811">
    <property type="term" value="F:hydrolase activity, acting on carbon-nitrogen (but not peptide) bonds, in linear amides"/>
    <property type="evidence" value="ECO:0007669"/>
    <property type="project" value="InterPro"/>
</dbReference>
<dbReference type="EMBL" id="CAMPGE010026563">
    <property type="protein sequence ID" value="CAI2384247.1"/>
    <property type="molecule type" value="Genomic_DNA"/>
</dbReference>
<dbReference type="InterPro" id="IPR023343">
    <property type="entry name" value="Penicillin_amidase_dom1"/>
</dbReference>
<dbReference type="InterPro" id="IPR043147">
    <property type="entry name" value="Penicillin_amidase_A-knob"/>
</dbReference>
<dbReference type="InterPro" id="IPR014395">
    <property type="entry name" value="Pen/GL7ACA/AHL_acylase"/>
</dbReference>
<reference evidence="4" key="1">
    <citation type="submission" date="2023-07" db="EMBL/GenBank/DDBJ databases">
        <authorList>
            <consortium name="AG Swart"/>
            <person name="Singh M."/>
            <person name="Singh A."/>
            <person name="Seah K."/>
            <person name="Emmerich C."/>
        </authorList>
    </citation>
    <scope>NUCLEOTIDE SEQUENCE</scope>
    <source>
        <strain evidence="4">DP1</strain>
    </source>
</reference>
<evidence type="ECO:0000256" key="1">
    <source>
        <dbReference type="ARBA" id="ARBA00006586"/>
    </source>
</evidence>
<dbReference type="GO" id="GO:0017000">
    <property type="term" value="P:antibiotic biosynthetic process"/>
    <property type="evidence" value="ECO:0007669"/>
    <property type="project" value="InterPro"/>
</dbReference>
<keyword evidence="3" id="KW-0865">Zymogen</keyword>
<name>A0AAD2D7X2_EUPCR</name>
<dbReference type="InterPro" id="IPR002692">
    <property type="entry name" value="S45"/>
</dbReference>
<protein>
    <recommendedName>
        <fullName evidence="6">Penicillin acylase family protein</fullName>
    </recommendedName>
</protein>
<dbReference type="CDD" id="cd03747">
    <property type="entry name" value="Ntn_PGA_like"/>
    <property type="match status" value="1"/>
</dbReference>
<evidence type="ECO:0000256" key="3">
    <source>
        <dbReference type="ARBA" id="ARBA00023145"/>
    </source>
</evidence>
<dbReference type="AlphaFoldDB" id="A0AAD2D7X2"/>
<evidence type="ECO:0000256" key="2">
    <source>
        <dbReference type="ARBA" id="ARBA00022801"/>
    </source>
</evidence>
<evidence type="ECO:0000313" key="4">
    <source>
        <dbReference type="EMBL" id="CAI2384247.1"/>
    </source>
</evidence>
<dbReference type="Pfam" id="PF01804">
    <property type="entry name" value="Penicil_amidase"/>
    <property type="match status" value="1"/>
</dbReference>
<dbReference type="PANTHER" id="PTHR34218:SF4">
    <property type="entry name" value="ACYL-HOMOSERINE LACTONE ACYLASE QUIP"/>
    <property type="match status" value="1"/>
</dbReference>
<keyword evidence="5" id="KW-1185">Reference proteome</keyword>
<dbReference type="Gene3D" id="1.10.1400.10">
    <property type="match status" value="1"/>
</dbReference>
<dbReference type="Proteomes" id="UP001295684">
    <property type="component" value="Unassembled WGS sequence"/>
</dbReference>